<dbReference type="AlphaFoldDB" id="A0A1D2YXM0"/>
<dbReference type="PANTHER" id="PTHR43693">
    <property type="entry name" value="PROTEIN PHOSPHATASE CHEZ"/>
    <property type="match status" value="1"/>
</dbReference>
<dbReference type="InterPro" id="IPR050992">
    <property type="entry name" value="CheZ_family_phosphatases"/>
</dbReference>
<comment type="caution">
    <text evidence="4">The sequence shown here is derived from an EMBL/GenBank/DDBJ whole genome shotgun (WGS) entry which is preliminary data.</text>
</comment>
<organism evidence="4 5">
    <name type="scientific">Vulcanibacillus modesticaldus</name>
    <dbReference type="NCBI Taxonomy" id="337097"/>
    <lineage>
        <taxon>Bacteria</taxon>
        <taxon>Bacillati</taxon>
        <taxon>Bacillota</taxon>
        <taxon>Bacilli</taxon>
        <taxon>Bacillales</taxon>
        <taxon>Bacillaceae</taxon>
        <taxon>Vulcanibacillus</taxon>
    </lineage>
</organism>
<dbReference type="STRING" id="337097.BHF71_00505"/>
<dbReference type="Proteomes" id="UP000243739">
    <property type="component" value="Unassembled WGS sequence"/>
</dbReference>
<evidence type="ECO:0000259" key="3">
    <source>
        <dbReference type="Pfam" id="PF04509"/>
    </source>
</evidence>
<dbReference type="SUPFAM" id="SSF103039">
    <property type="entry name" value="CheC-like"/>
    <property type="match status" value="1"/>
</dbReference>
<dbReference type="Gene3D" id="3.40.1550.10">
    <property type="entry name" value="CheC-like"/>
    <property type="match status" value="1"/>
</dbReference>
<dbReference type="EMBL" id="MIJF01000001">
    <property type="protein sequence ID" value="OEG00423.1"/>
    <property type="molecule type" value="Genomic_DNA"/>
</dbReference>
<dbReference type="GO" id="GO:0016787">
    <property type="term" value="F:hydrolase activity"/>
    <property type="evidence" value="ECO:0007669"/>
    <property type="project" value="UniProtKB-KW"/>
</dbReference>
<sequence>MMGFSFDKIKDLQIDILKEVGNIGAGHAATALSTMIQKQIDMNVPNVKLIPFSEIEDFLGGEDKVVVGIFLRVEGDIPGNMFFVMTVDSAKQLLKRMMGDAVSSDPEFSEIEFSALHEVGNILAGSYLSSLADFTNLKLYPTVPSMAIDMVGAIISFGLLQVSQISDVAILINTTFLEGEHFIEGHFFLIPDPEAFDRLFSALGVPL</sequence>
<keyword evidence="1" id="KW-0145">Chemotaxis</keyword>
<reference evidence="4 5" key="1">
    <citation type="submission" date="2016-09" db="EMBL/GenBank/DDBJ databases">
        <title>Draft genome sequence for the type strain of Vulcanibacillus modesticaldus BR, a strictly anaerobic, moderately thermophilic, and nitrate-reducing bacterium from deep sea-hydrothermal vents of the Mid-Atlantic Ridge.</title>
        <authorList>
            <person name="Abin C.A."/>
            <person name="Hollibaugh J.T."/>
        </authorList>
    </citation>
    <scope>NUCLEOTIDE SEQUENCE [LARGE SCALE GENOMIC DNA]</scope>
    <source>
        <strain evidence="4 5">BR</strain>
    </source>
</reference>
<gene>
    <name evidence="4" type="ORF">BHF71_00505</name>
</gene>
<dbReference type="InterPro" id="IPR028976">
    <property type="entry name" value="CheC-like_sf"/>
</dbReference>
<evidence type="ECO:0000313" key="5">
    <source>
        <dbReference type="Proteomes" id="UP000243739"/>
    </source>
</evidence>
<evidence type="ECO:0000313" key="4">
    <source>
        <dbReference type="EMBL" id="OEG00423.1"/>
    </source>
</evidence>
<feature type="domain" description="CheC-like protein" evidence="3">
    <location>
        <begin position="13"/>
        <end position="48"/>
    </location>
</feature>
<dbReference type="InterPro" id="IPR007597">
    <property type="entry name" value="CheC"/>
</dbReference>
<proteinExistence type="predicted"/>
<protein>
    <submittedName>
        <fullName evidence="4">CheY-P-specific phosphatase CheC</fullName>
    </submittedName>
</protein>
<evidence type="ECO:0000256" key="1">
    <source>
        <dbReference type="ARBA" id="ARBA00022500"/>
    </source>
</evidence>
<dbReference type="PANTHER" id="PTHR43693:SF1">
    <property type="entry name" value="PROTEIN PHOSPHATASE CHEZ"/>
    <property type="match status" value="1"/>
</dbReference>
<dbReference type="CDD" id="cd17909">
    <property type="entry name" value="CheC_ClassI"/>
    <property type="match status" value="1"/>
</dbReference>
<name>A0A1D2YXM0_9BACI</name>
<dbReference type="RefSeq" id="WP_069655736.1">
    <property type="nucleotide sequence ID" value="NZ_MIJF01000001.1"/>
</dbReference>
<feature type="domain" description="CheC-like protein" evidence="3">
    <location>
        <begin position="114"/>
        <end position="145"/>
    </location>
</feature>
<accession>A0A1D2YXM0</accession>
<keyword evidence="5" id="KW-1185">Reference proteome</keyword>
<keyword evidence="2" id="KW-0378">Hydrolase</keyword>
<dbReference type="Pfam" id="PF04509">
    <property type="entry name" value="CheC"/>
    <property type="match status" value="2"/>
</dbReference>
<evidence type="ECO:0000256" key="2">
    <source>
        <dbReference type="ARBA" id="ARBA00022801"/>
    </source>
</evidence>
<dbReference type="GO" id="GO:0006935">
    <property type="term" value="P:chemotaxis"/>
    <property type="evidence" value="ECO:0007669"/>
    <property type="project" value="UniProtKB-KW"/>
</dbReference>